<dbReference type="Gene3D" id="3.30.530.20">
    <property type="match status" value="1"/>
</dbReference>
<dbReference type="EMBL" id="LT608193">
    <property type="protein sequence ID" value="SCM10069.1"/>
    <property type="molecule type" value="Genomic_DNA"/>
</dbReference>
<evidence type="ECO:0000313" key="4">
    <source>
        <dbReference type="Proteomes" id="UP000507536"/>
    </source>
</evidence>
<dbReference type="AlphaFoldDB" id="A0A1C6XVC6"/>
<feature type="region of interest" description="Disordered" evidence="1">
    <location>
        <begin position="29"/>
        <end position="49"/>
    </location>
</feature>
<proteinExistence type="predicted"/>
<protein>
    <recommendedName>
        <fullName evidence="5">Fam-a protein</fullName>
    </recommendedName>
</protein>
<name>A0A1C6XVC6_PLACE</name>
<evidence type="ECO:0000313" key="3">
    <source>
        <dbReference type="EMBL" id="SCM10069.1"/>
    </source>
</evidence>
<accession>A0A1C6XVC6</accession>
<feature type="chain" id="PRO_5008750924" description="Fam-a protein" evidence="2">
    <location>
        <begin position="26"/>
        <end position="280"/>
    </location>
</feature>
<sequence>MNKGYIKIALALLSVTYYMQNVAFASESASSTNSSNEESKQQLSADPKEAKQAVDIMTEALYLARKYAEHTDDYEPYSKKGEDPILYFKRVNNTDIGKLEFAIPNADNYADIVNKLWDINSPKNFDDEFIGGRVSRIYDPNLAIVQQRYKSHIPNWQRCYHALANKVELSEDETAILLVSSDLNDDYGDPYIKYVNPIVESANSFKSDINSQEDIRKREIFKMFVNLVAFFIKKEVDCVKITHISSIDFKFHPRSPYDFVKKVEAKTILKVINLKDIYKK</sequence>
<dbReference type="InterPro" id="IPR006486">
    <property type="entry name" value="PYST_A"/>
</dbReference>
<dbReference type="Proteomes" id="UP000507536">
    <property type="component" value="Chromosome 13"/>
</dbReference>
<organism evidence="3 4">
    <name type="scientific">Plasmodium chabaudi adami</name>
    <dbReference type="NCBI Taxonomy" id="5826"/>
    <lineage>
        <taxon>Eukaryota</taxon>
        <taxon>Sar</taxon>
        <taxon>Alveolata</taxon>
        <taxon>Apicomplexa</taxon>
        <taxon>Aconoidasida</taxon>
        <taxon>Haemosporida</taxon>
        <taxon>Plasmodiidae</taxon>
        <taxon>Plasmodium</taxon>
        <taxon>Plasmodium (Vinckeia)</taxon>
    </lineage>
</organism>
<dbReference type="InterPro" id="IPR023393">
    <property type="entry name" value="START-like_dom_sf"/>
</dbReference>
<feature type="signal peptide" evidence="2">
    <location>
        <begin position="1"/>
        <end position="25"/>
    </location>
</feature>
<dbReference type="SUPFAM" id="SSF55961">
    <property type="entry name" value="Bet v1-like"/>
    <property type="match status" value="1"/>
</dbReference>
<evidence type="ECO:0008006" key="5">
    <source>
        <dbReference type="Google" id="ProtNLM"/>
    </source>
</evidence>
<evidence type="ECO:0000256" key="2">
    <source>
        <dbReference type="SAM" id="SignalP"/>
    </source>
</evidence>
<evidence type="ECO:0000256" key="1">
    <source>
        <dbReference type="SAM" id="MobiDB-lite"/>
    </source>
</evidence>
<reference evidence="3 4" key="1">
    <citation type="submission" date="2016-08" db="EMBL/GenBank/DDBJ databases">
        <authorList>
            <consortium name="Pathogen Informatics"/>
        </authorList>
    </citation>
    <scope>NUCLEOTIDE SEQUENCE [LARGE SCALE GENOMIC DNA]</scope>
    <source>
        <strain evidence="3 4">DS</strain>
    </source>
</reference>
<keyword evidence="2" id="KW-0732">Signal</keyword>
<gene>
    <name evidence="3" type="ORF">PCHDS_000382000</name>
</gene>
<dbReference type="NCBIfam" id="TIGR01599">
    <property type="entry name" value="PYST-A"/>
    <property type="match status" value="1"/>
</dbReference>